<reference evidence="9 10" key="1">
    <citation type="journal article" date="2014" name="BMC Genomics">
        <title>Adaptive genomic structural variation in the grape powdery mildew pathogen, Erysiphe necator.</title>
        <authorList>
            <person name="Jones L."/>
            <person name="Riaz S."/>
            <person name="Morales-Cruz A."/>
            <person name="Amrine K.C."/>
            <person name="McGuire B."/>
            <person name="Gubler W.D."/>
            <person name="Walker M.A."/>
            <person name="Cantu D."/>
        </authorList>
    </citation>
    <scope>NUCLEOTIDE SEQUENCE [LARGE SCALE GENOMIC DNA]</scope>
    <source>
        <strain evidence="10">c</strain>
    </source>
</reference>
<evidence type="ECO:0000256" key="2">
    <source>
        <dbReference type="ARBA" id="ARBA00004496"/>
    </source>
</evidence>
<evidence type="ECO:0000313" key="10">
    <source>
        <dbReference type="Proteomes" id="UP000030854"/>
    </source>
</evidence>
<keyword evidence="6" id="KW-0805">Transcription regulation</keyword>
<gene>
    <name evidence="9" type="ORF">EV44_g0914</name>
</gene>
<evidence type="ECO:0000256" key="7">
    <source>
        <dbReference type="ARBA" id="ARBA00023163"/>
    </source>
</evidence>
<dbReference type="HOGENOM" id="CLU_877716_0_0_1"/>
<dbReference type="EMBL" id="JNVN01004277">
    <property type="protein sequence ID" value="KHJ30425.1"/>
    <property type="molecule type" value="Genomic_DNA"/>
</dbReference>
<evidence type="ECO:0000313" key="9">
    <source>
        <dbReference type="EMBL" id="KHJ30425.1"/>
    </source>
</evidence>
<keyword evidence="10" id="KW-1185">Reference proteome</keyword>
<dbReference type="Pfam" id="PF08528">
    <property type="entry name" value="Whi5"/>
    <property type="match status" value="1"/>
</dbReference>
<name>A0A0B1NZG5_UNCNE</name>
<dbReference type="GO" id="GO:0005634">
    <property type="term" value="C:nucleus"/>
    <property type="evidence" value="ECO:0007669"/>
    <property type="project" value="UniProtKB-SubCell"/>
</dbReference>
<evidence type="ECO:0000256" key="3">
    <source>
        <dbReference type="ARBA" id="ARBA00006922"/>
    </source>
</evidence>
<dbReference type="GO" id="GO:0005737">
    <property type="term" value="C:cytoplasm"/>
    <property type="evidence" value="ECO:0007669"/>
    <property type="project" value="UniProtKB-SubCell"/>
</dbReference>
<evidence type="ECO:0000256" key="6">
    <source>
        <dbReference type="ARBA" id="ARBA00023015"/>
    </source>
</evidence>
<dbReference type="STRING" id="52586.A0A0B1NZG5"/>
<dbReference type="PANTHER" id="PTHR40468">
    <property type="entry name" value="YALI0A15257P"/>
    <property type="match status" value="1"/>
</dbReference>
<comment type="caution">
    <text evidence="9">The sequence shown here is derived from an EMBL/GenBank/DDBJ whole genome shotgun (WGS) entry which is preliminary data.</text>
</comment>
<comment type="subcellular location">
    <subcellularLocation>
        <location evidence="2">Cytoplasm</location>
    </subcellularLocation>
    <subcellularLocation>
        <location evidence="1">Nucleus</location>
    </subcellularLocation>
</comment>
<evidence type="ECO:0000256" key="1">
    <source>
        <dbReference type="ARBA" id="ARBA00004123"/>
    </source>
</evidence>
<organism evidence="9 10">
    <name type="scientific">Uncinula necator</name>
    <name type="common">Grape powdery mildew</name>
    <dbReference type="NCBI Taxonomy" id="52586"/>
    <lineage>
        <taxon>Eukaryota</taxon>
        <taxon>Fungi</taxon>
        <taxon>Dikarya</taxon>
        <taxon>Ascomycota</taxon>
        <taxon>Pezizomycotina</taxon>
        <taxon>Leotiomycetes</taxon>
        <taxon>Erysiphales</taxon>
        <taxon>Erysiphaceae</taxon>
        <taxon>Erysiphe</taxon>
    </lineage>
</organism>
<proteinExistence type="inferred from homology"/>
<dbReference type="Proteomes" id="UP000030854">
    <property type="component" value="Unassembled WGS sequence"/>
</dbReference>
<evidence type="ECO:0000256" key="5">
    <source>
        <dbReference type="ARBA" id="ARBA00022491"/>
    </source>
</evidence>
<dbReference type="OMA" id="FANTCCK"/>
<dbReference type="PANTHER" id="PTHR40468:SF1">
    <property type="entry name" value="TOPOISOMERASE I DAMAGE AFFECTED PROTEIN 11"/>
    <property type="match status" value="1"/>
</dbReference>
<protein>
    <submittedName>
        <fullName evidence="9">Putative cytochrome p450 52a12</fullName>
    </submittedName>
</protein>
<dbReference type="AlphaFoldDB" id="A0A0B1NZG5"/>
<dbReference type="InterPro" id="IPR013734">
    <property type="entry name" value="TF_Nrm1/Whi5"/>
</dbReference>
<accession>A0A0B1NZG5</accession>
<keyword evidence="4" id="KW-0963">Cytoplasm</keyword>
<evidence type="ECO:0000256" key="4">
    <source>
        <dbReference type="ARBA" id="ARBA00022490"/>
    </source>
</evidence>
<keyword evidence="7" id="KW-0804">Transcription</keyword>
<comment type="similarity">
    <text evidence="3">Belongs to the WHI5/NRM1 family.</text>
</comment>
<evidence type="ECO:0000256" key="8">
    <source>
        <dbReference type="ARBA" id="ARBA00023242"/>
    </source>
</evidence>
<keyword evidence="5" id="KW-0678">Repressor</keyword>
<sequence>MASGGNYPEVVTNAVLKRVAVGKISRILKTRLAFAQFKVAHGLEDLPFDTIEPRMEELQGSENLSDASSEGDNSCTKTRCAVEVTNNEPLVCSSLHQLMQYNSGYRKRCRHHSFDDSDHHKFSWEKHYSSPPRHHLTPYPSRYHALSSPIMARKHRNFTTDSGPNLPLFANTCCKNGLDYRSAIELERDNQQPLFRVEFQSSPPHTPTCHRYYEHLIRPSPRRRGKISDYNTHQIQCLPLSPSLPISTLTPLPPSTPPPQLPTLPSSLMSSTRGTFIFSGDGVSRTPSYGYDFSDFVNISPSPARLTWPVTPPKVRD</sequence>
<keyword evidence="8" id="KW-0539">Nucleus</keyword>